<sequence>MTTVIGFSPSTAQIGMSGAILQAGVFPHHDWIPTLLKKRIATWSYLMRVFRGGMVLYNTAWISEHEMRLLWNEDKMQRRTIQLFFLGTSIATILEIPSTIDCLKALNSVMQEYEYFVAAEARSKSIFFKAGRKAIADGRSFEETGEYTYLEVRSIPFNLDYIITAATLCDMISQVYERLLNLNQSKDPFWNASSVECLQKIDARFKKILTMVFKELETVARDAMVEELNLLDPLGSNTSSASQDYGWDP</sequence>
<gene>
    <name evidence="1" type="ORF">BG011_003791</name>
</gene>
<dbReference type="Proteomes" id="UP000726737">
    <property type="component" value="Unassembled WGS sequence"/>
</dbReference>
<dbReference type="EMBL" id="JAAAJA010000248">
    <property type="protein sequence ID" value="KAG0257721.1"/>
    <property type="molecule type" value="Genomic_DNA"/>
</dbReference>
<dbReference type="OrthoDB" id="14339at2759"/>
<evidence type="ECO:0000313" key="1">
    <source>
        <dbReference type="EMBL" id="KAG0257721.1"/>
    </source>
</evidence>
<proteinExistence type="predicted"/>
<protein>
    <submittedName>
        <fullName evidence="1">Uncharacterized protein</fullName>
    </submittedName>
</protein>
<dbReference type="PANTHER" id="PTHR37332">
    <property type="entry name" value="EXPRESSED PROTEIN"/>
    <property type="match status" value="1"/>
</dbReference>
<reference evidence="1" key="1">
    <citation type="journal article" date="2020" name="Fungal Divers.">
        <title>Resolving the Mortierellaceae phylogeny through synthesis of multi-gene phylogenetics and phylogenomics.</title>
        <authorList>
            <person name="Vandepol N."/>
            <person name="Liber J."/>
            <person name="Desiro A."/>
            <person name="Na H."/>
            <person name="Kennedy M."/>
            <person name="Barry K."/>
            <person name="Grigoriev I.V."/>
            <person name="Miller A.N."/>
            <person name="O'Donnell K."/>
            <person name="Stajich J.E."/>
            <person name="Bonito G."/>
        </authorList>
    </citation>
    <scope>NUCLEOTIDE SEQUENCE</scope>
    <source>
        <strain evidence="1">KOD948</strain>
    </source>
</reference>
<evidence type="ECO:0000313" key="2">
    <source>
        <dbReference type="Proteomes" id="UP000726737"/>
    </source>
</evidence>
<organism evidence="1 2">
    <name type="scientific">Mortierella polycephala</name>
    <dbReference type="NCBI Taxonomy" id="41804"/>
    <lineage>
        <taxon>Eukaryota</taxon>
        <taxon>Fungi</taxon>
        <taxon>Fungi incertae sedis</taxon>
        <taxon>Mucoromycota</taxon>
        <taxon>Mortierellomycotina</taxon>
        <taxon>Mortierellomycetes</taxon>
        <taxon>Mortierellales</taxon>
        <taxon>Mortierellaceae</taxon>
        <taxon>Mortierella</taxon>
    </lineage>
</organism>
<keyword evidence="2" id="KW-1185">Reference proteome</keyword>
<dbReference type="AlphaFoldDB" id="A0A9P6Q2S8"/>
<dbReference type="PANTHER" id="PTHR37332:SF1">
    <property type="entry name" value="ELMO DOMAIN-CONTAINING PROTEIN"/>
    <property type="match status" value="1"/>
</dbReference>
<name>A0A9P6Q2S8_9FUNG</name>
<accession>A0A9P6Q2S8</accession>
<comment type="caution">
    <text evidence="1">The sequence shown here is derived from an EMBL/GenBank/DDBJ whole genome shotgun (WGS) entry which is preliminary data.</text>
</comment>